<evidence type="ECO:0000256" key="2">
    <source>
        <dbReference type="ARBA" id="ARBA00009178"/>
    </source>
</evidence>
<keyword evidence="5" id="KW-0732">Signal</keyword>
<evidence type="ECO:0000313" key="9">
    <source>
        <dbReference type="Proteomes" id="UP001630127"/>
    </source>
</evidence>
<comment type="subcellular location">
    <subcellularLocation>
        <location evidence="1">Secreted</location>
    </subcellularLocation>
</comment>
<proteinExistence type="inferred from homology"/>
<evidence type="ECO:0000256" key="6">
    <source>
        <dbReference type="ARBA" id="ARBA00023157"/>
    </source>
</evidence>
<comment type="similarity">
    <text evidence="2">Belongs to the plant rapid alkalinization factor (RALF) family.</text>
</comment>
<keyword evidence="6" id="KW-1015">Disulfide bond</keyword>
<dbReference type="AlphaFoldDB" id="A0ABD3A292"/>
<dbReference type="EMBL" id="JBJUIK010000006">
    <property type="protein sequence ID" value="KAL3525837.1"/>
    <property type="molecule type" value="Genomic_DNA"/>
</dbReference>
<keyword evidence="9" id="KW-1185">Reference proteome</keyword>
<evidence type="ECO:0000313" key="8">
    <source>
        <dbReference type="EMBL" id="KAL3525837.1"/>
    </source>
</evidence>
<dbReference type="InterPro" id="IPR008801">
    <property type="entry name" value="RALF"/>
</dbReference>
<evidence type="ECO:0000256" key="1">
    <source>
        <dbReference type="ARBA" id="ARBA00004613"/>
    </source>
</evidence>
<gene>
    <name evidence="8" type="ORF">ACH5RR_014209</name>
</gene>
<evidence type="ECO:0000256" key="3">
    <source>
        <dbReference type="ARBA" id="ARBA00022525"/>
    </source>
</evidence>
<dbReference type="InterPro" id="IPR019351">
    <property type="entry name" value="DUF2039"/>
</dbReference>
<feature type="region of interest" description="Disordered" evidence="7">
    <location>
        <begin position="168"/>
        <end position="213"/>
    </location>
</feature>
<dbReference type="Pfam" id="PF05498">
    <property type="entry name" value="RALF"/>
    <property type="match status" value="1"/>
</dbReference>
<feature type="compositionally biased region" description="Acidic residues" evidence="7">
    <location>
        <begin position="168"/>
        <end position="203"/>
    </location>
</feature>
<dbReference type="PANTHER" id="PTHR22876:SF5">
    <property type="entry name" value="CHROMOSOME 9 OPEN READING FRAME 85"/>
    <property type="match status" value="1"/>
</dbReference>
<keyword evidence="4" id="KW-0372">Hormone</keyword>
<accession>A0ABD3A292</accession>
<organism evidence="8 9">
    <name type="scientific">Cinchona calisaya</name>
    <dbReference type="NCBI Taxonomy" id="153742"/>
    <lineage>
        <taxon>Eukaryota</taxon>
        <taxon>Viridiplantae</taxon>
        <taxon>Streptophyta</taxon>
        <taxon>Embryophyta</taxon>
        <taxon>Tracheophyta</taxon>
        <taxon>Spermatophyta</taxon>
        <taxon>Magnoliopsida</taxon>
        <taxon>eudicotyledons</taxon>
        <taxon>Gunneridae</taxon>
        <taxon>Pentapetalae</taxon>
        <taxon>asterids</taxon>
        <taxon>lamiids</taxon>
        <taxon>Gentianales</taxon>
        <taxon>Rubiaceae</taxon>
        <taxon>Cinchonoideae</taxon>
        <taxon>Cinchoneae</taxon>
        <taxon>Cinchona</taxon>
    </lineage>
</organism>
<evidence type="ECO:0000256" key="7">
    <source>
        <dbReference type="SAM" id="MobiDB-lite"/>
    </source>
</evidence>
<dbReference type="Proteomes" id="UP001630127">
    <property type="component" value="Unassembled WGS sequence"/>
</dbReference>
<protein>
    <submittedName>
        <fullName evidence="8">Uncharacterized protein</fullName>
    </submittedName>
</protein>
<reference evidence="8 9" key="1">
    <citation type="submission" date="2024-11" db="EMBL/GenBank/DDBJ databases">
        <title>A near-complete genome assembly of Cinchona calisaya.</title>
        <authorList>
            <person name="Lian D.C."/>
            <person name="Zhao X.W."/>
            <person name="Wei L."/>
        </authorList>
    </citation>
    <scope>NUCLEOTIDE SEQUENCE [LARGE SCALE GENOMIC DNA]</scope>
    <source>
        <tissue evidence="8">Nenye</tissue>
    </source>
</reference>
<comment type="caution">
    <text evidence="8">The sequence shown here is derived from an EMBL/GenBank/DDBJ whole genome shotgun (WGS) entry which is preliminary data.</text>
</comment>
<dbReference type="Pfam" id="PF10217">
    <property type="entry name" value="DUF2039"/>
    <property type="match status" value="1"/>
</dbReference>
<name>A0ABD3A292_9GENT</name>
<feature type="region of interest" description="Disordered" evidence="7">
    <location>
        <begin position="136"/>
        <end position="155"/>
    </location>
</feature>
<sequence length="344" mass="38108">MSSRKGPPKHQNKFAWKPNAGVKINETELGGKFRPYSEVTGVCQRCKDQIEWKRQYGKYKPLTEPAKCQKCSKRAVRQAYHKLCTACSKEHKVCAKCSCRVEHIVGRDISEAETEQKALEEAIKTARERDRRTLLRAMNKGKPHSSAKMLTNNDSKAGEILTASSLEESVEFSGDEDGDNDNDNDDDDDDDDDDNDEDEDEGPMDSGQAFQSRNAVLTIPLSAVEYRLNTVRELGSNLGVEFEEASSASYMLDRAQVSSCNGTFADCIFDGGDEGNEGGGEFLVHYSAGGRLLLQQSGPISYEVLRPQQQVCSAGQYSNCIVPNDNKINRPCTPYNLCKRAPPP</sequence>
<dbReference type="PANTHER" id="PTHR22876">
    <property type="entry name" value="ZGC:101016"/>
    <property type="match status" value="1"/>
</dbReference>
<dbReference type="GO" id="GO:0005576">
    <property type="term" value="C:extracellular region"/>
    <property type="evidence" value="ECO:0007669"/>
    <property type="project" value="UniProtKB-SubCell"/>
</dbReference>
<keyword evidence="3" id="KW-0964">Secreted</keyword>
<evidence type="ECO:0000256" key="4">
    <source>
        <dbReference type="ARBA" id="ARBA00022702"/>
    </source>
</evidence>
<evidence type="ECO:0000256" key="5">
    <source>
        <dbReference type="ARBA" id="ARBA00022729"/>
    </source>
</evidence>
<dbReference type="GO" id="GO:0005179">
    <property type="term" value="F:hormone activity"/>
    <property type="evidence" value="ECO:0007669"/>
    <property type="project" value="UniProtKB-KW"/>
</dbReference>